<feature type="non-terminal residue" evidence="1">
    <location>
        <position position="23"/>
    </location>
</feature>
<keyword evidence="2" id="KW-1185">Reference proteome</keyword>
<accession>A0A1R1YNV9</accession>
<dbReference type="AlphaFoldDB" id="A0A1R1YNV9"/>
<gene>
    <name evidence="1" type="ORF">AYI69_g1987</name>
</gene>
<organism evidence="1 2">
    <name type="scientific">Smittium culicis</name>
    <dbReference type="NCBI Taxonomy" id="133412"/>
    <lineage>
        <taxon>Eukaryota</taxon>
        <taxon>Fungi</taxon>
        <taxon>Fungi incertae sedis</taxon>
        <taxon>Zoopagomycota</taxon>
        <taxon>Kickxellomycotina</taxon>
        <taxon>Harpellomycetes</taxon>
        <taxon>Harpellales</taxon>
        <taxon>Legeriomycetaceae</taxon>
        <taxon>Smittium</taxon>
    </lineage>
</organism>
<proteinExistence type="predicted"/>
<dbReference type="EMBL" id="LSSM01000559">
    <property type="protein sequence ID" value="OMJ28530.1"/>
    <property type="molecule type" value="Genomic_DNA"/>
</dbReference>
<evidence type="ECO:0000313" key="1">
    <source>
        <dbReference type="EMBL" id="OMJ28530.1"/>
    </source>
</evidence>
<sequence>MIQLTAKLGAGLQQAKVTNSAGS</sequence>
<name>A0A1R1YNV9_9FUNG</name>
<evidence type="ECO:0000313" key="2">
    <source>
        <dbReference type="Proteomes" id="UP000187429"/>
    </source>
</evidence>
<reference evidence="2" key="1">
    <citation type="submission" date="2017-01" db="EMBL/GenBank/DDBJ databases">
        <authorList>
            <person name="Wang Y."/>
            <person name="White M."/>
            <person name="Kvist S."/>
            <person name="Moncalvo J.-M."/>
        </authorList>
    </citation>
    <scope>NUCLEOTIDE SEQUENCE [LARGE SCALE GENOMIC DNA]</scope>
    <source>
        <strain evidence="2">ID-206-W2</strain>
    </source>
</reference>
<dbReference type="Proteomes" id="UP000187429">
    <property type="component" value="Unassembled WGS sequence"/>
</dbReference>
<comment type="caution">
    <text evidence="1">The sequence shown here is derived from an EMBL/GenBank/DDBJ whole genome shotgun (WGS) entry which is preliminary data.</text>
</comment>
<protein>
    <submittedName>
        <fullName evidence="1">Uncharacterized protein</fullName>
    </submittedName>
</protein>